<protein>
    <submittedName>
        <fullName evidence="1">Uncharacterized protein</fullName>
    </submittedName>
</protein>
<evidence type="ECO:0000313" key="2">
    <source>
        <dbReference type="Proteomes" id="UP001566132"/>
    </source>
</evidence>
<accession>A0ABD1E4M2</accession>
<comment type="caution">
    <text evidence="1">The sequence shown here is derived from an EMBL/GenBank/DDBJ whole genome shotgun (WGS) entry which is preliminary data.</text>
</comment>
<name>A0ABD1E4M2_HYPHA</name>
<dbReference type="AlphaFoldDB" id="A0ABD1E4M2"/>
<evidence type="ECO:0000313" key="1">
    <source>
        <dbReference type="EMBL" id="KAL1489637.1"/>
    </source>
</evidence>
<sequence>MFVGNLDAPVQVGVVGAGTGPPRPSAEYCPALEVDHQARVLGRASGEEGQSVKPAMSVIQTARLQVETGAWSEGSEVDQY</sequence>
<gene>
    <name evidence="1" type="ORF">ABEB36_013581</name>
</gene>
<organism evidence="1 2">
    <name type="scientific">Hypothenemus hampei</name>
    <name type="common">Coffee berry borer</name>
    <dbReference type="NCBI Taxonomy" id="57062"/>
    <lineage>
        <taxon>Eukaryota</taxon>
        <taxon>Metazoa</taxon>
        <taxon>Ecdysozoa</taxon>
        <taxon>Arthropoda</taxon>
        <taxon>Hexapoda</taxon>
        <taxon>Insecta</taxon>
        <taxon>Pterygota</taxon>
        <taxon>Neoptera</taxon>
        <taxon>Endopterygota</taxon>
        <taxon>Coleoptera</taxon>
        <taxon>Polyphaga</taxon>
        <taxon>Cucujiformia</taxon>
        <taxon>Curculionidae</taxon>
        <taxon>Scolytinae</taxon>
        <taxon>Hypothenemus</taxon>
    </lineage>
</organism>
<keyword evidence="2" id="KW-1185">Reference proteome</keyword>
<proteinExistence type="predicted"/>
<dbReference type="Proteomes" id="UP001566132">
    <property type="component" value="Unassembled WGS sequence"/>
</dbReference>
<dbReference type="EMBL" id="JBDJPC010000011">
    <property type="protein sequence ID" value="KAL1489637.1"/>
    <property type="molecule type" value="Genomic_DNA"/>
</dbReference>
<reference evidence="1 2" key="1">
    <citation type="submission" date="2024-05" db="EMBL/GenBank/DDBJ databases">
        <title>Genetic variation in Jamaican populations of the coffee berry borer (Hypothenemus hampei).</title>
        <authorList>
            <person name="Errbii M."/>
            <person name="Myrie A."/>
        </authorList>
    </citation>
    <scope>NUCLEOTIDE SEQUENCE [LARGE SCALE GENOMIC DNA]</scope>
    <source>
        <strain evidence="1">JA-Hopewell-2020-01-JO</strain>
        <tissue evidence="1">Whole body</tissue>
    </source>
</reference>